<evidence type="ECO:0000259" key="4">
    <source>
        <dbReference type="SMART" id="SM00479"/>
    </source>
</evidence>
<dbReference type="InterPro" id="IPR047201">
    <property type="entry name" value="ERI-1_3'hExo-like"/>
</dbReference>
<dbReference type="OrthoDB" id="448399at2759"/>
<evidence type="ECO:0000313" key="6">
    <source>
        <dbReference type="Proteomes" id="UP000789390"/>
    </source>
</evidence>
<dbReference type="SMART" id="SM00479">
    <property type="entry name" value="EXOIII"/>
    <property type="match status" value="1"/>
</dbReference>
<evidence type="ECO:0000256" key="1">
    <source>
        <dbReference type="ARBA" id="ARBA00022722"/>
    </source>
</evidence>
<reference evidence="5" key="1">
    <citation type="submission" date="2021-11" db="EMBL/GenBank/DDBJ databases">
        <authorList>
            <person name="Schell T."/>
        </authorList>
    </citation>
    <scope>NUCLEOTIDE SEQUENCE</scope>
    <source>
        <strain evidence="5">M5</strain>
    </source>
</reference>
<dbReference type="EMBL" id="CAKKLH010000290">
    <property type="protein sequence ID" value="CAH0109115.1"/>
    <property type="molecule type" value="Genomic_DNA"/>
</dbReference>
<dbReference type="GO" id="GO:0003676">
    <property type="term" value="F:nucleic acid binding"/>
    <property type="evidence" value="ECO:0007669"/>
    <property type="project" value="InterPro"/>
</dbReference>
<dbReference type="InterPro" id="IPR013520">
    <property type="entry name" value="Ribonucl_H"/>
</dbReference>
<keyword evidence="2" id="KW-0378">Hydrolase</keyword>
<dbReference type="InterPro" id="IPR051274">
    <property type="entry name" value="3-5_Exoribonuclease"/>
</dbReference>
<evidence type="ECO:0000313" key="5">
    <source>
        <dbReference type="EMBL" id="CAH0109115.1"/>
    </source>
</evidence>
<dbReference type="Proteomes" id="UP000789390">
    <property type="component" value="Unassembled WGS sequence"/>
</dbReference>
<dbReference type="AlphaFoldDB" id="A0A8J2WJC5"/>
<dbReference type="CDD" id="cd06133">
    <property type="entry name" value="ERI-1_3'hExo_like"/>
    <property type="match status" value="1"/>
</dbReference>
<dbReference type="Pfam" id="PF00929">
    <property type="entry name" value="RNase_T"/>
    <property type="match status" value="1"/>
</dbReference>
<dbReference type="Gene3D" id="3.30.420.10">
    <property type="entry name" value="Ribonuclease H-like superfamily/Ribonuclease H"/>
    <property type="match status" value="1"/>
</dbReference>
<organism evidence="5 6">
    <name type="scientific">Daphnia galeata</name>
    <dbReference type="NCBI Taxonomy" id="27404"/>
    <lineage>
        <taxon>Eukaryota</taxon>
        <taxon>Metazoa</taxon>
        <taxon>Ecdysozoa</taxon>
        <taxon>Arthropoda</taxon>
        <taxon>Crustacea</taxon>
        <taxon>Branchiopoda</taxon>
        <taxon>Diplostraca</taxon>
        <taxon>Cladocera</taxon>
        <taxon>Anomopoda</taxon>
        <taxon>Daphniidae</taxon>
        <taxon>Daphnia</taxon>
    </lineage>
</organism>
<dbReference type="SUPFAM" id="SSF53098">
    <property type="entry name" value="Ribonuclease H-like"/>
    <property type="match status" value="1"/>
</dbReference>
<dbReference type="InterPro" id="IPR012337">
    <property type="entry name" value="RNaseH-like_sf"/>
</dbReference>
<comment type="caution">
    <text evidence="5">The sequence shown here is derived from an EMBL/GenBank/DDBJ whole genome shotgun (WGS) entry which is preliminary data.</text>
</comment>
<keyword evidence="1" id="KW-0540">Nuclease</keyword>
<sequence>MSASKWSRLVALPVARNSLIRRCSFNRFNESQFDRLLVLDFEATCDSKRGTIRPQEIIEFPVLNMETNGFEIVGKFHRYVKPEVHPILTPFCTSLTGIIQDMVEDEAPLKIVMEDFHQWLQSQDLLNKNKFAVVTCGDWDLKQLLPHQFHHTGQVIPAYFKSWINIKMIFAESTGVYPRNLPHMLSHANLVHSGRLHSGIDDCHNIAAVVRFLGLQRRSQWRLTSFLED</sequence>
<keyword evidence="3" id="KW-0269">Exonuclease</keyword>
<proteinExistence type="predicted"/>
<evidence type="ECO:0000256" key="3">
    <source>
        <dbReference type="ARBA" id="ARBA00022839"/>
    </source>
</evidence>
<accession>A0A8J2WJC5</accession>
<evidence type="ECO:0000256" key="2">
    <source>
        <dbReference type="ARBA" id="ARBA00022801"/>
    </source>
</evidence>
<name>A0A8J2WJC5_9CRUS</name>
<dbReference type="PANTHER" id="PTHR23044">
    <property type="entry name" value="3'-5' EXONUCLEASE ERI1-RELATED"/>
    <property type="match status" value="1"/>
</dbReference>
<protein>
    <recommendedName>
        <fullName evidence="4">Exonuclease domain-containing protein</fullName>
    </recommendedName>
</protein>
<dbReference type="PANTHER" id="PTHR23044:SF61">
    <property type="entry name" value="3'-5' EXORIBONUCLEASE 1-RELATED"/>
    <property type="match status" value="1"/>
</dbReference>
<feature type="domain" description="Exonuclease" evidence="4">
    <location>
        <begin position="35"/>
        <end position="219"/>
    </location>
</feature>
<gene>
    <name evidence="5" type="ORF">DGAL_LOCUS12577</name>
</gene>
<dbReference type="InterPro" id="IPR036397">
    <property type="entry name" value="RNaseH_sf"/>
</dbReference>
<dbReference type="GO" id="GO:0000175">
    <property type="term" value="F:3'-5'-RNA exonuclease activity"/>
    <property type="evidence" value="ECO:0007669"/>
    <property type="project" value="InterPro"/>
</dbReference>
<keyword evidence="6" id="KW-1185">Reference proteome</keyword>